<comment type="subcellular location">
    <subcellularLocation>
        <location evidence="2">Membrane</location>
    </subcellularLocation>
</comment>
<organism evidence="11 12">
    <name type="scientific">Acrasis kona</name>
    <dbReference type="NCBI Taxonomy" id="1008807"/>
    <lineage>
        <taxon>Eukaryota</taxon>
        <taxon>Discoba</taxon>
        <taxon>Heterolobosea</taxon>
        <taxon>Tetramitia</taxon>
        <taxon>Eutetramitia</taxon>
        <taxon>Acrasidae</taxon>
        <taxon>Acrasis</taxon>
    </lineage>
</organism>
<keyword evidence="9" id="KW-1133">Transmembrane helix</keyword>
<dbReference type="InterPro" id="IPR036188">
    <property type="entry name" value="FAD/NAD-bd_sf"/>
</dbReference>
<dbReference type="GO" id="GO:0016126">
    <property type="term" value="P:sterol biosynthetic process"/>
    <property type="evidence" value="ECO:0007669"/>
    <property type="project" value="UniProtKB-UniRule"/>
</dbReference>
<feature type="transmembrane region" description="Helical" evidence="9">
    <location>
        <begin position="7"/>
        <end position="28"/>
    </location>
</feature>
<dbReference type="EMBL" id="JAOPGA020000791">
    <property type="protein sequence ID" value="KAL0481785.1"/>
    <property type="molecule type" value="Genomic_DNA"/>
</dbReference>
<comment type="cofactor">
    <cofactor evidence="1 9">
        <name>FAD</name>
        <dbReference type="ChEBI" id="CHEBI:57692"/>
    </cofactor>
</comment>
<dbReference type="EC" id="1.14.14.17" evidence="4 9"/>
<evidence type="ECO:0000313" key="11">
    <source>
        <dbReference type="EMBL" id="KAL0481785.1"/>
    </source>
</evidence>
<feature type="domain" description="Squalene epoxidase" evidence="10">
    <location>
        <begin position="213"/>
        <end position="491"/>
    </location>
</feature>
<comment type="similarity">
    <text evidence="3 9">Belongs to the squalene monooxygenase family.</text>
</comment>
<dbReference type="GO" id="GO:0004506">
    <property type="term" value="F:squalene monooxygenase activity"/>
    <property type="evidence" value="ECO:0007669"/>
    <property type="project" value="UniProtKB-UniRule"/>
</dbReference>
<dbReference type="InterPro" id="IPR040125">
    <property type="entry name" value="Squalene_monox"/>
</dbReference>
<evidence type="ECO:0000256" key="1">
    <source>
        <dbReference type="ARBA" id="ARBA00001974"/>
    </source>
</evidence>
<sequence length="533" mass="59244">MLCFEPFLCATLSILFYFVCLAITHFVYQCSPAKNIVMEQKNKRQCRRQNEGESQYDIIVIGSGVVGSAMASALARDGRSVLCIERDLNEPDRIVGELLQPGGVEKLHELQMEDCLEGIDSPKMNGYGVFYDGQQVDLRYPENADGSQPYGRSFHYGRFVSNLRRHATKQENCTMVQGTVMKFIEEDAVDCDKRTVRGVTYQRDDGTIVQVRASLTIVANGAGSSLTKCLNDAKPIIPSHFIGLKMKNAALKLPCQWRGNVFMVDPSPVLMYPISSTDVRVLVDYPGKKLPNIANGDMQKYLLQEVMPQLPECIHQDYRDTVLSGDIRTVPNREMASQPVFKLRGAMLLGDAFNCRHALTGGGMTVGLSDVVLLRDLLSKVEDLDVFEDVEENILPAFYHKRRTVSSTINILANALYAIFAPNHCSSKNGNMVSFIRSSVVRYFKIGGVCESGPVGLLAGLVKSPYVLLIHFFSVAFVGCWDQLAPFPTLGGIYKSIQLLQSAVWIVGPLIAEEGLLKFVFPPYIFKRNKDSC</sequence>
<reference evidence="11 12" key="1">
    <citation type="submission" date="2024-03" db="EMBL/GenBank/DDBJ databases">
        <title>The Acrasis kona genome and developmental transcriptomes reveal deep origins of eukaryotic multicellular pathways.</title>
        <authorList>
            <person name="Sheikh S."/>
            <person name="Fu C.-J."/>
            <person name="Brown M.W."/>
            <person name="Baldauf S.L."/>
        </authorList>
    </citation>
    <scope>NUCLEOTIDE SEQUENCE [LARGE SCALE GENOMIC DNA]</scope>
    <source>
        <strain evidence="11 12">ATCC MYA-3509</strain>
    </source>
</reference>
<accession>A0AAW2YYE0</accession>
<comment type="caution">
    <text evidence="9">Lacks conserved residue(s) required for the propagation of feature annotation.</text>
</comment>
<evidence type="ECO:0000256" key="6">
    <source>
        <dbReference type="ARBA" id="ARBA00022827"/>
    </source>
</evidence>
<evidence type="ECO:0000256" key="7">
    <source>
        <dbReference type="ARBA" id="ARBA00023002"/>
    </source>
</evidence>
<evidence type="ECO:0000313" key="12">
    <source>
        <dbReference type="Proteomes" id="UP001431209"/>
    </source>
</evidence>
<dbReference type="GO" id="GO:0016020">
    <property type="term" value="C:membrane"/>
    <property type="evidence" value="ECO:0007669"/>
    <property type="project" value="UniProtKB-SubCell"/>
</dbReference>
<dbReference type="PANTHER" id="PTHR10835">
    <property type="entry name" value="SQUALENE MONOOXYGENASE"/>
    <property type="match status" value="1"/>
</dbReference>
<evidence type="ECO:0000256" key="3">
    <source>
        <dbReference type="ARBA" id="ARBA00008802"/>
    </source>
</evidence>
<dbReference type="SUPFAM" id="SSF51905">
    <property type="entry name" value="FAD/NAD(P)-binding domain"/>
    <property type="match status" value="1"/>
</dbReference>
<evidence type="ECO:0000256" key="4">
    <source>
        <dbReference type="ARBA" id="ARBA00012312"/>
    </source>
</evidence>
<keyword evidence="12" id="KW-1185">Reference proteome</keyword>
<dbReference type="Gene3D" id="3.50.50.60">
    <property type="entry name" value="FAD/NAD(P)-binding domain"/>
    <property type="match status" value="1"/>
</dbReference>
<keyword evidence="8 9" id="KW-0472">Membrane</keyword>
<evidence type="ECO:0000256" key="2">
    <source>
        <dbReference type="ARBA" id="ARBA00004370"/>
    </source>
</evidence>
<dbReference type="Pfam" id="PF08491">
    <property type="entry name" value="SE"/>
    <property type="match status" value="1"/>
</dbReference>
<evidence type="ECO:0000256" key="8">
    <source>
        <dbReference type="ARBA" id="ARBA00023136"/>
    </source>
</evidence>
<evidence type="ECO:0000256" key="5">
    <source>
        <dbReference type="ARBA" id="ARBA00022630"/>
    </source>
</evidence>
<evidence type="ECO:0000256" key="9">
    <source>
        <dbReference type="RuleBase" id="RU367121"/>
    </source>
</evidence>
<comment type="caution">
    <text evidence="11">The sequence shown here is derived from an EMBL/GenBank/DDBJ whole genome shotgun (WGS) entry which is preliminary data.</text>
</comment>
<gene>
    <name evidence="11" type="ORF">AKO1_012427</name>
</gene>
<keyword evidence="9" id="KW-0812">Transmembrane</keyword>
<dbReference type="InterPro" id="IPR013698">
    <property type="entry name" value="Squalene_epoxidase"/>
</dbReference>
<comment type="catalytic activity">
    <reaction evidence="9">
        <text>squalene + reduced [NADPH--hemoprotein reductase] + O2 = (S)-2,3-epoxysqualene + oxidized [NADPH--hemoprotein reductase] + H2O + H(+)</text>
        <dbReference type="Rhea" id="RHEA:25282"/>
        <dbReference type="Rhea" id="RHEA-COMP:11964"/>
        <dbReference type="Rhea" id="RHEA-COMP:11965"/>
        <dbReference type="ChEBI" id="CHEBI:15377"/>
        <dbReference type="ChEBI" id="CHEBI:15378"/>
        <dbReference type="ChEBI" id="CHEBI:15379"/>
        <dbReference type="ChEBI" id="CHEBI:15440"/>
        <dbReference type="ChEBI" id="CHEBI:15441"/>
        <dbReference type="ChEBI" id="CHEBI:57618"/>
        <dbReference type="ChEBI" id="CHEBI:58210"/>
        <dbReference type="EC" id="1.14.14.17"/>
    </reaction>
</comment>
<keyword evidence="11" id="KW-0503">Monooxygenase</keyword>
<dbReference type="AlphaFoldDB" id="A0AAW2YYE0"/>
<evidence type="ECO:0000259" key="10">
    <source>
        <dbReference type="Pfam" id="PF08491"/>
    </source>
</evidence>
<keyword evidence="7 9" id="KW-0560">Oxidoreductase</keyword>
<comment type="function">
    <text evidence="9">Catalyzes the stereospecific oxidation of squalene to (S)-2,3-epoxysqualene, and is considered to be a rate-limiting enzyme in steroid biosynthesis.</text>
</comment>
<dbReference type="GO" id="GO:0005783">
    <property type="term" value="C:endoplasmic reticulum"/>
    <property type="evidence" value="ECO:0007669"/>
    <property type="project" value="TreeGrafter"/>
</dbReference>
<keyword evidence="5 9" id="KW-0285">Flavoprotein</keyword>
<dbReference type="Proteomes" id="UP001431209">
    <property type="component" value="Unassembled WGS sequence"/>
</dbReference>
<protein>
    <recommendedName>
        <fullName evidence="4 9">Squalene monooxygenase</fullName>
        <ecNumber evidence="4 9">1.14.14.17</ecNumber>
    </recommendedName>
</protein>
<dbReference type="GO" id="GO:0050660">
    <property type="term" value="F:flavin adenine dinucleotide binding"/>
    <property type="evidence" value="ECO:0007669"/>
    <property type="project" value="UniProtKB-UniRule"/>
</dbReference>
<name>A0AAW2YYE0_9EUKA</name>
<keyword evidence="6 9" id="KW-0274">FAD</keyword>
<proteinExistence type="inferred from homology"/>
<dbReference type="PANTHER" id="PTHR10835:SF0">
    <property type="entry name" value="SQUALENE MONOOXYGENASE"/>
    <property type="match status" value="1"/>
</dbReference>